<dbReference type="EMBL" id="GGEC01083860">
    <property type="protein sequence ID" value="MBX64344.1"/>
    <property type="molecule type" value="Transcribed_RNA"/>
</dbReference>
<proteinExistence type="predicted"/>
<reference evidence="1" key="1">
    <citation type="submission" date="2018-02" db="EMBL/GenBank/DDBJ databases">
        <title>Rhizophora mucronata_Transcriptome.</title>
        <authorList>
            <person name="Meera S.P."/>
            <person name="Sreeshan A."/>
            <person name="Augustine A."/>
        </authorList>
    </citation>
    <scope>NUCLEOTIDE SEQUENCE</scope>
    <source>
        <tissue evidence="1">Leaf</tissue>
    </source>
</reference>
<organism evidence="1">
    <name type="scientific">Rhizophora mucronata</name>
    <name type="common">Asiatic mangrove</name>
    <dbReference type="NCBI Taxonomy" id="61149"/>
    <lineage>
        <taxon>Eukaryota</taxon>
        <taxon>Viridiplantae</taxon>
        <taxon>Streptophyta</taxon>
        <taxon>Embryophyta</taxon>
        <taxon>Tracheophyta</taxon>
        <taxon>Spermatophyta</taxon>
        <taxon>Magnoliopsida</taxon>
        <taxon>eudicotyledons</taxon>
        <taxon>Gunneridae</taxon>
        <taxon>Pentapetalae</taxon>
        <taxon>rosids</taxon>
        <taxon>fabids</taxon>
        <taxon>Malpighiales</taxon>
        <taxon>Rhizophoraceae</taxon>
        <taxon>Rhizophora</taxon>
    </lineage>
</organism>
<sequence>MNEMFEATKGCHKALALGGSS</sequence>
<accession>A0A2P2QBN8</accession>
<evidence type="ECO:0000313" key="1">
    <source>
        <dbReference type="EMBL" id="MBX64344.1"/>
    </source>
</evidence>
<protein>
    <submittedName>
        <fullName evidence="1">Uncharacterized protein</fullName>
    </submittedName>
</protein>
<name>A0A2P2QBN8_RHIMU</name>
<dbReference type="AlphaFoldDB" id="A0A2P2QBN8"/>